<dbReference type="RefSeq" id="WP_022737311.1">
    <property type="nucleotide sequence ID" value="NZ_FXTU01000005.1"/>
</dbReference>
<comment type="caution">
    <text evidence="1">The sequence shown here is derived from an EMBL/GenBank/DDBJ whole genome shotgun (WGS) entry which is preliminary data.</text>
</comment>
<dbReference type="AlphaFoldDB" id="A0AA45WQM5"/>
<sequence>MKQGKRPSVNTLKRFAGVDLGAQVADLKLAFYQQGLLLSALIDLLVDKGLIEPDELAELATRLDREITVPTEE</sequence>
<dbReference type="Proteomes" id="UP001157946">
    <property type="component" value="Unassembled WGS sequence"/>
</dbReference>
<dbReference type="EMBL" id="FXTU01000005">
    <property type="protein sequence ID" value="SMP25907.1"/>
    <property type="molecule type" value="Genomic_DNA"/>
</dbReference>
<protein>
    <submittedName>
        <fullName evidence="1">Uncharacterized protein</fullName>
    </submittedName>
</protein>
<reference evidence="1" key="1">
    <citation type="submission" date="2017-05" db="EMBL/GenBank/DDBJ databases">
        <authorList>
            <person name="Varghese N."/>
            <person name="Submissions S."/>
        </authorList>
    </citation>
    <scope>NUCLEOTIDE SEQUENCE</scope>
    <source>
        <strain evidence="1">DSM 45262</strain>
    </source>
</reference>
<keyword evidence="2" id="KW-1185">Reference proteome</keyword>
<accession>A0AA45WQM5</accession>
<proteinExistence type="predicted"/>
<name>A0AA45WQM5_9BACL</name>
<organism evidence="1 2">
    <name type="scientific">Laceyella tengchongensis</name>
    <dbReference type="NCBI Taxonomy" id="574699"/>
    <lineage>
        <taxon>Bacteria</taxon>
        <taxon>Bacillati</taxon>
        <taxon>Bacillota</taxon>
        <taxon>Bacilli</taxon>
        <taxon>Bacillales</taxon>
        <taxon>Thermoactinomycetaceae</taxon>
        <taxon>Laceyella</taxon>
    </lineage>
</organism>
<evidence type="ECO:0000313" key="2">
    <source>
        <dbReference type="Proteomes" id="UP001157946"/>
    </source>
</evidence>
<gene>
    <name evidence="1" type="ORF">SAMN06265361_10581</name>
</gene>
<evidence type="ECO:0000313" key="1">
    <source>
        <dbReference type="EMBL" id="SMP25907.1"/>
    </source>
</evidence>